<keyword evidence="2" id="KW-1185">Reference proteome</keyword>
<name>A0ABD2UIR0_9SOLN</name>
<sequence length="105" mass="12497">MLRWFGKHSKEFQVLWRQATLLCLKNLQFSMGYLLMSLKSFLFSHSFFYTGNMCKLNKSTVFASRKMGAFTWWPLCDFTTLIKFYFSELAKREVHVNGCKIIWQG</sequence>
<comment type="caution">
    <text evidence="1">The sequence shown here is derived from an EMBL/GenBank/DDBJ whole genome shotgun (WGS) entry which is preliminary data.</text>
</comment>
<gene>
    <name evidence="1" type="ORF">AABB24_009491</name>
</gene>
<evidence type="ECO:0000313" key="1">
    <source>
        <dbReference type="EMBL" id="KAL3368684.1"/>
    </source>
</evidence>
<reference evidence="1 2" key="1">
    <citation type="submission" date="2024-05" db="EMBL/GenBank/DDBJ databases">
        <title>De novo assembly of an allotetraploid wild potato.</title>
        <authorList>
            <person name="Hosaka A.J."/>
        </authorList>
    </citation>
    <scope>NUCLEOTIDE SEQUENCE [LARGE SCALE GENOMIC DNA]</scope>
    <source>
        <tissue evidence="1">Young leaves</tissue>
    </source>
</reference>
<evidence type="ECO:0000313" key="2">
    <source>
        <dbReference type="Proteomes" id="UP001627284"/>
    </source>
</evidence>
<dbReference type="Proteomes" id="UP001627284">
    <property type="component" value="Unassembled WGS sequence"/>
</dbReference>
<protein>
    <submittedName>
        <fullName evidence="1">Uncharacterized protein</fullName>
    </submittedName>
</protein>
<organism evidence="1 2">
    <name type="scientific">Solanum stoloniferum</name>
    <dbReference type="NCBI Taxonomy" id="62892"/>
    <lineage>
        <taxon>Eukaryota</taxon>
        <taxon>Viridiplantae</taxon>
        <taxon>Streptophyta</taxon>
        <taxon>Embryophyta</taxon>
        <taxon>Tracheophyta</taxon>
        <taxon>Spermatophyta</taxon>
        <taxon>Magnoliopsida</taxon>
        <taxon>eudicotyledons</taxon>
        <taxon>Gunneridae</taxon>
        <taxon>Pentapetalae</taxon>
        <taxon>asterids</taxon>
        <taxon>lamiids</taxon>
        <taxon>Solanales</taxon>
        <taxon>Solanaceae</taxon>
        <taxon>Solanoideae</taxon>
        <taxon>Solaneae</taxon>
        <taxon>Solanum</taxon>
    </lineage>
</organism>
<accession>A0ABD2UIR0</accession>
<proteinExistence type="predicted"/>
<dbReference type="AlphaFoldDB" id="A0ABD2UIR0"/>
<dbReference type="EMBL" id="JBJKTR010000005">
    <property type="protein sequence ID" value="KAL3368684.1"/>
    <property type="molecule type" value="Genomic_DNA"/>
</dbReference>